<name>A0ABU2HW95_9RHOB</name>
<accession>A0ABU2HW95</accession>
<evidence type="ECO:0000313" key="4">
    <source>
        <dbReference type="EMBL" id="MDS9468864.1"/>
    </source>
</evidence>
<protein>
    <recommendedName>
        <fullName evidence="2">Non-homologous end joining protein Ku</fullName>
    </recommendedName>
</protein>
<dbReference type="InterPro" id="IPR006164">
    <property type="entry name" value="DNA_bd_Ku70/Ku80"/>
</dbReference>
<keyword evidence="5" id="KW-1185">Reference proteome</keyword>
<keyword evidence="2" id="KW-0227">DNA damage</keyword>
<dbReference type="SUPFAM" id="SSF100939">
    <property type="entry name" value="SPOC domain-like"/>
    <property type="match status" value="1"/>
</dbReference>
<evidence type="ECO:0000256" key="1">
    <source>
        <dbReference type="ARBA" id="ARBA00023125"/>
    </source>
</evidence>
<comment type="subunit">
    <text evidence="2">Homodimer. Interacts with LigD.</text>
</comment>
<dbReference type="HAMAP" id="MF_01875">
    <property type="entry name" value="Prokaryotic_Ku"/>
    <property type="match status" value="1"/>
</dbReference>
<dbReference type="PIRSF" id="PIRSF006493">
    <property type="entry name" value="Prok_Ku"/>
    <property type="match status" value="1"/>
</dbReference>
<dbReference type="SMART" id="SM00559">
    <property type="entry name" value="Ku78"/>
    <property type="match status" value="1"/>
</dbReference>
<sequence length="268" mass="29747">MAPRANWKGMLKIAELSCPVALYTASSTSDRISFHLINRKTGNRLRREFADSESGEVVPREDQVKGYETGSGDHVILTPEELSEAIPDSDKTLAVSGFLDCGQIDKLYFDKPYYLAPSDPTGHEAYALIREGMRKKDVAALAQTVLFRRMRVLLIRADNAGLIAHTLNFDYEVRAPSEVFDDIPARKIKGEMLDLAKHIIATKTGTFDPVAFDDRYELALADLIKAKAEGKKIKRPARRAKAQVVDLMAALRESAEQAGKPRSRKKAG</sequence>
<dbReference type="Pfam" id="PF02735">
    <property type="entry name" value="Ku"/>
    <property type="match status" value="1"/>
</dbReference>
<dbReference type="PANTHER" id="PTHR41251">
    <property type="entry name" value="NON-HOMOLOGOUS END JOINING PROTEIN KU"/>
    <property type="match status" value="1"/>
</dbReference>
<comment type="similarity">
    <text evidence="2">Belongs to the prokaryotic Ku family.</text>
</comment>
<dbReference type="CDD" id="cd00789">
    <property type="entry name" value="KU_like"/>
    <property type="match status" value="1"/>
</dbReference>
<dbReference type="InterPro" id="IPR009187">
    <property type="entry name" value="Prok_Ku"/>
</dbReference>
<dbReference type="NCBIfam" id="TIGR02772">
    <property type="entry name" value="Ku_bact"/>
    <property type="match status" value="1"/>
</dbReference>
<feature type="domain" description="Ku" evidence="3">
    <location>
        <begin position="55"/>
        <end position="183"/>
    </location>
</feature>
<proteinExistence type="inferred from homology"/>
<organism evidence="4 5">
    <name type="scientific">Paracoccus aurantius</name>
    <dbReference type="NCBI Taxonomy" id="3073814"/>
    <lineage>
        <taxon>Bacteria</taxon>
        <taxon>Pseudomonadati</taxon>
        <taxon>Pseudomonadota</taxon>
        <taxon>Alphaproteobacteria</taxon>
        <taxon>Rhodobacterales</taxon>
        <taxon>Paracoccaceae</taxon>
        <taxon>Paracoccus</taxon>
    </lineage>
</organism>
<reference evidence="5" key="1">
    <citation type="submission" date="2023-07" db="EMBL/GenBank/DDBJ databases">
        <title>Paracoccus sp. MBLB3053 whole genome sequence.</title>
        <authorList>
            <person name="Hwang C.Y."/>
            <person name="Cho E.-S."/>
            <person name="Seo M.-J."/>
        </authorList>
    </citation>
    <scope>NUCLEOTIDE SEQUENCE [LARGE SCALE GENOMIC DNA]</scope>
    <source>
        <strain evidence="5">MBLB3053</strain>
    </source>
</reference>
<comment type="function">
    <text evidence="2">With LigD forms a non-homologous end joining (NHEJ) DNA repair enzyme, which repairs dsDNA breaks with reduced fidelity. Binds linear dsDNA with 5'- and 3'- overhangs but not closed circular dsDNA nor ssDNA. Recruits and stimulates the ligase activity of LigD.</text>
</comment>
<gene>
    <name evidence="2" type="primary">ku</name>
    <name evidence="4" type="ORF">RGQ15_14960</name>
</gene>
<keyword evidence="2" id="KW-0233">DNA recombination</keyword>
<dbReference type="RefSeq" id="WP_311161300.1">
    <property type="nucleotide sequence ID" value="NZ_JAVQLW010000002.1"/>
</dbReference>
<comment type="caution">
    <text evidence="4">The sequence shown here is derived from an EMBL/GenBank/DDBJ whole genome shotgun (WGS) entry which is preliminary data.</text>
</comment>
<evidence type="ECO:0000259" key="3">
    <source>
        <dbReference type="SMART" id="SM00559"/>
    </source>
</evidence>
<keyword evidence="1 2" id="KW-0238">DNA-binding</keyword>
<dbReference type="PANTHER" id="PTHR41251:SF1">
    <property type="entry name" value="NON-HOMOLOGOUS END JOINING PROTEIN KU"/>
    <property type="match status" value="1"/>
</dbReference>
<dbReference type="Gene3D" id="2.40.290.10">
    <property type="match status" value="1"/>
</dbReference>
<keyword evidence="2" id="KW-0234">DNA repair</keyword>
<dbReference type="Proteomes" id="UP001269144">
    <property type="component" value="Unassembled WGS sequence"/>
</dbReference>
<dbReference type="EMBL" id="JAVQLW010000002">
    <property type="protein sequence ID" value="MDS9468864.1"/>
    <property type="molecule type" value="Genomic_DNA"/>
</dbReference>
<evidence type="ECO:0000313" key="5">
    <source>
        <dbReference type="Proteomes" id="UP001269144"/>
    </source>
</evidence>
<evidence type="ECO:0000256" key="2">
    <source>
        <dbReference type="HAMAP-Rule" id="MF_01875"/>
    </source>
</evidence>
<dbReference type="InterPro" id="IPR016194">
    <property type="entry name" value="SPOC-like_C_dom_sf"/>
</dbReference>